<dbReference type="EMBL" id="JBBMFT010000003">
    <property type="protein sequence ID" value="MEQ2456374.1"/>
    <property type="molecule type" value="Genomic_DNA"/>
</dbReference>
<accession>A0ABV1EP55</accession>
<dbReference type="Gene3D" id="2.40.420.20">
    <property type="match status" value="1"/>
</dbReference>
<feature type="coiled-coil region" evidence="1">
    <location>
        <begin position="329"/>
        <end position="356"/>
    </location>
</feature>
<evidence type="ECO:0000313" key="6">
    <source>
        <dbReference type="Proteomes" id="UP001440599"/>
    </source>
</evidence>
<keyword evidence="1" id="KW-0175">Coiled coil</keyword>
<gene>
    <name evidence="5" type="ORF">WMO45_07560</name>
</gene>
<sequence>MQLTLGKRKQAQPQPEKEPAQFRPKKKFPVRRVVAIVVVAALAVGAGFGVRVLFFSEEEQVALTEQTTYGTLSTTIEGTGTTMPADSVTYTTASDAEITEVYVSAGDTVEVGDLLYTQDDSELDEQIETYQDEITELTNQLSDYQDQLSELNESLAQLSVTAPFSGRITEIAVDVGDNVAAGSKLARLVDDSKMTLTEYFSYAYEDQVYVGMQAGVSIASLMKTFEGTVVDIQKVDRVTTEGTRCFAVTMELENPGALSEGMSGAGYLVADSGEKIYPAVEGTLECYASQDLTAEVSGELTAVHAVDYEQVSAGAVLFTVDGSDYQKQVETVNRQITQTQEKITQTQEKITETEEKRSDYTVTAEISGKIIMVGVKAGETPRDAGQTAVTLYNLDSMTITANIDELDIDSIQMGMEVDIIQSGAEEDTHYTGTVTEISYEATNSNGVAYFPITITIPSGGALSAGVNVSYAITVGDASEGVLAPISALKSTSEGTCLFVKSDTRPENAVDLEDGTVPEGFYAVPVEVGESNSRYVRILSGVDEGAEVFTRYQQAAPSGGDTTSQGEEGDTSGFPGGGMPDFGSGERPSFGGGSGGGMPGGGMGGMGGGPMG</sequence>
<keyword evidence="3" id="KW-0812">Transmembrane</keyword>
<feature type="compositionally biased region" description="Basic residues" evidence="2">
    <location>
        <begin position="1"/>
        <end position="10"/>
    </location>
</feature>
<proteinExistence type="predicted"/>
<dbReference type="InterPro" id="IPR058625">
    <property type="entry name" value="MdtA-like_BSH"/>
</dbReference>
<comment type="caution">
    <text evidence="5">The sequence shown here is derived from an EMBL/GenBank/DDBJ whole genome shotgun (WGS) entry which is preliminary data.</text>
</comment>
<evidence type="ECO:0000259" key="4">
    <source>
        <dbReference type="Pfam" id="PF25917"/>
    </source>
</evidence>
<evidence type="ECO:0000313" key="5">
    <source>
        <dbReference type="EMBL" id="MEQ2456374.1"/>
    </source>
</evidence>
<dbReference type="PANTHER" id="PTHR30469:SF33">
    <property type="entry name" value="SLR1207 PROTEIN"/>
    <property type="match status" value="1"/>
</dbReference>
<keyword evidence="6" id="KW-1185">Reference proteome</keyword>
<dbReference type="RefSeq" id="WP_349139978.1">
    <property type="nucleotide sequence ID" value="NZ_JBBMFT010000003.1"/>
</dbReference>
<organism evidence="5 6">
    <name type="scientific">Flavonifractor hominis</name>
    <dbReference type="NCBI Taxonomy" id="3133178"/>
    <lineage>
        <taxon>Bacteria</taxon>
        <taxon>Bacillati</taxon>
        <taxon>Bacillota</taxon>
        <taxon>Clostridia</taxon>
        <taxon>Eubacteriales</taxon>
        <taxon>Oscillospiraceae</taxon>
        <taxon>Flavonifractor</taxon>
    </lineage>
</organism>
<feature type="coiled-coil region" evidence="1">
    <location>
        <begin position="120"/>
        <end position="161"/>
    </location>
</feature>
<feature type="compositionally biased region" description="Polar residues" evidence="2">
    <location>
        <begin position="554"/>
        <end position="565"/>
    </location>
</feature>
<reference evidence="5 6" key="1">
    <citation type="submission" date="2024-03" db="EMBL/GenBank/DDBJ databases">
        <title>Human intestinal bacterial collection.</title>
        <authorList>
            <person name="Pauvert C."/>
            <person name="Hitch T.C.A."/>
            <person name="Clavel T."/>
        </authorList>
    </citation>
    <scope>NUCLEOTIDE SEQUENCE [LARGE SCALE GENOMIC DNA]</scope>
    <source>
        <strain evidence="5 6">CLA-AP-H34</strain>
    </source>
</reference>
<dbReference type="Gene3D" id="1.10.287.470">
    <property type="entry name" value="Helix hairpin bin"/>
    <property type="match status" value="1"/>
</dbReference>
<evidence type="ECO:0000256" key="2">
    <source>
        <dbReference type="SAM" id="MobiDB-lite"/>
    </source>
</evidence>
<evidence type="ECO:0000256" key="3">
    <source>
        <dbReference type="SAM" id="Phobius"/>
    </source>
</evidence>
<feature type="region of interest" description="Disordered" evidence="2">
    <location>
        <begin position="1"/>
        <end position="23"/>
    </location>
</feature>
<dbReference type="SUPFAM" id="SSF111369">
    <property type="entry name" value="HlyD-like secretion proteins"/>
    <property type="match status" value="2"/>
</dbReference>
<dbReference type="PANTHER" id="PTHR30469">
    <property type="entry name" value="MULTIDRUG RESISTANCE PROTEIN MDTA"/>
    <property type="match status" value="1"/>
</dbReference>
<dbReference type="Proteomes" id="UP001440599">
    <property type="component" value="Unassembled WGS sequence"/>
</dbReference>
<feature type="compositionally biased region" description="Gly residues" evidence="2">
    <location>
        <begin position="589"/>
        <end position="611"/>
    </location>
</feature>
<name>A0ABV1EP55_9FIRM</name>
<keyword evidence="3" id="KW-0472">Membrane</keyword>
<feature type="region of interest" description="Disordered" evidence="2">
    <location>
        <begin position="554"/>
        <end position="611"/>
    </location>
</feature>
<protein>
    <submittedName>
        <fullName evidence="5">HlyD family efflux transporter periplasmic adaptor subunit</fullName>
    </submittedName>
</protein>
<dbReference type="Gene3D" id="2.40.30.170">
    <property type="match status" value="1"/>
</dbReference>
<dbReference type="Pfam" id="PF25917">
    <property type="entry name" value="BSH_RND"/>
    <property type="match status" value="1"/>
</dbReference>
<feature type="transmembrane region" description="Helical" evidence="3">
    <location>
        <begin position="33"/>
        <end position="54"/>
    </location>
</feature>
<dbReference type="Gene3D" id="2.40.50.100">
    <property type="match status" value="2"/>
</dbReference>
<feature type="domain" description="Multidrug resistance protein MdtA-like barrel-sandwich hybrid" evidence="4">
    <location>
        <begin position="96"/>
        <end position="189"/>
    </location>
</feature>
<evidence type="ECO:0000256" key="1">
    <source>
        <dbReference type="SAM" id="Coils"/>
    </source>
</evidence>
<keyword evidence="3" id="KW-1133">Transmembrane helix</keyword>